<dbReference type="EMBL" id="JAHESF010000043">
    <property type="protein sequence ID" value="MBT1700574.1"/>
    <property type="molecule type" value="Genomic_DNA"/>
</dbReference>
<dbReference type="NCBIfam" id="TIGR04183">
    <property type="entry name" value="Por_Secre_tail"/>
    <property type="match status" value="1"/>
</dbReference>
<protein>
    <submittedName>
        <fullName evidence="1">T9SS type A sorting domain-containing protein</fullName>
    </submittedName>
</protein>
<gene>
    <name evidence="1" type="ORF">KK083_27040</name>
</gene>
<accession>A0AAP2DTZ2</accession>
<dbReference type="InterPro" id="IPR026444">
    <property type="entry name" value="Secre_tail"/>
</dbReference>
<reference evidence="1 2" key="1">
    <citation type="submission" date="2021-05" db="EMBL/GenBank/DDBJ databases">
        <title>A Polyphasic approach of four new species of the genus Ohtaekwangia: Ohtaekwangia histidinii sp. nov., Ohtaekwangia cretensis sp. nov., Ohtaekwangia indiensis sp. nov., Ohtaekwangia reichenbachii sp. nov. from diverse environment.</title>
        <authorList>
            <person name="Octaviana S."/>
        </authorList>
    </citation>
    <scope>NUCLEOTIDE SEQUENCE [LARGE SCALE GENOMIC DNA]</scope>
    <source>
        <strain evidence="1 2">PWU4</strain>
    </source>
</reference>
<evidence type="ECO:0000313" key="2">
    <source>
        <dbReference type="Proteomes" id="UP001319200"/>
    </source>
</evidence>
<name>A0AAP2DTZ2_9BACT</name>
<keyword evidence="2" id="KW-1185">Reference proteome</keyword>
<sequence>MTNPSPYYWNNPGATCSEGGNASTKSILRIPAGTTVYFNSVDDTWTGTQMEVYGTVNIVAGVTINANVVVMNGGRINISAKLTLGTGDPGCNYTLAVRTGGLVDVGDTGSDRLSICGEEIMKGNGTCNSCGGTNSGKCAYNGSPYCEPTGGFKGPTGYYQGGYDGTLPVKLLNFAAAAESEAVNLSWTTTTEKNLLKFVLQRSDNGIDFQDIGEVAGSGADTDNIETSYSFTDKAPLLGFNYYRLKSVDLDNTFEFLGLELVKFNGSKHMTVYPNPSSGNSFQVQTNFRPAEDDYIVVSSALGVDILHFAVNNFDGKIAFENKLQPGVYLVSYVSADFKEVSRVIVKN</sequence>
<organism evidence="1 2">
    <name type="scientific">Chryseosolibacter histidini</name>
    <dbReference type="NCBI Taxonomy" id="2782349"/>
    <lineage>
        <taxon>Bacteria</taxon>
        <taxon>Pseudomonadati</taxon>
        <taxon>Bacteroidota</taxon>
        <taxon>Cytophagia</taxon>
        <taxon>Cytophagales</taxon>
        <taxon>Chryseotaleaceae</taxon>
        <taxon>Chryseosolibacter</taxon>
    </lineage>
</organism>
<evidence type="ECO:0000313" key="1">
    <source>
        <dbReference type="EMBL" id="MBT1700574.1"/>
    </source>
</evidence>
<dbReference type="AlphaFoldDB" id="A0AAP2DTZ2"/>
<dbReference type="Proteomes" id="UP001319200">
    <property type="component" value="Unassembled WGS sequence"/>
</dbReference>
<dbReference type="RefSeq" id="WP_254169262.1">
    <property type="nucleotide sequence ID" value="NZ_JAHESF010000043.1"/>
</dbReference>
<proteinExistence type="predicted"/>
<comment type="caution">
    <text evidence="1">The sequence shown here is derived from an EMBL/GenBank/DDBJ whole genome shotgun (WGS) entry which is preliminary data.</text>
</comment>